<evidence type="ECO:0000313" key="3">
    <source>
        <dbReference type="EMBL" id="BBL45828.1"/>
    </source>
</evidence>
<dbReference type="InterPro" id="IPR008991">
    <property type="entry name" value="Translation_prot_SH3-like_sf"/>
</dbReference>
<dbReference type="GO" id="GO:0003723">
    <property type="term" value="F:RNA binding"/>
    <property type="evidence" value="ECO:0007669"/>
    <property type="project" value="InterPro"/>
</dbReference>
<accession>A0A915WRL9</accession>
<dbReference type="Gene3D" id="2.30.30.30">
    <property type="match status" value="1"/>
</dbReference>
<dbReference type="GO" id="GO:0022625">
    <property type="term" value="C:cytosolic large ribosomal subunit"/>
    <property type="evidence" value="ECO:0007669"/>
    <property type="project" value="TreeGrafter"/>
</dbReference>
<evidence type="ECO:0000256" key="2">
    <source>
        <dbReference type="ARBA" id="ARBA00023274"/>
    </source>
</evidence>
<dbReference type="CDD" id="cd23702">
    <property type="entry name" value="eL14"/>
    <property type="match status" value="1"/>
</dbReference>
<gene>
    <name evidence="3" type="ORF">MJ1_0685</name>
</gene>
<dbReference type="GO" id="GO:0003735">
    <property type="term" value="F:structural constituent of ribosome"/>
    <property type="evidence" value="ECO:0007669"/>
    <property type="project" value="InterPro"/>
</dbReference>
<dbReference type="InterPro" id="IPR039660">
    <property type="entry name" value="Ribosomal_eL14"/>
</dbReference>
<dbReference type="GO" id="GO:0042273">
    <property type="term" value="P:ribosomal large subunit biogenesis"/>
    <property type="evidence" value="ECO:0007669"/>
    <property type="project" value="TreeGrafter"/>
</dbReference>
<evidence type="ECO:0000313" key="4">
    <source>
        <dbReference type="Proteomes" id="UP001055553"/>
    </source>
</evidence>
<dbReference type="PANTHER" id="PTHR11127">
    <property type="entry name" value="60S RIBOSOMAL PROTEIN L14"/>
    <property type="match status" value="1"/>
</dbReference>
<sequence>MVLQIGRVCIKLSGREAGNVCVITDIIDNKFLLVDGNIKRRRVNIKHIEPTEKLIQIKKGANTEDVIKEMIKNKIPVSYWKLKKENLLNNEIVELYKQYFGNDWEKVAKSLGSPGKKN</sequence>
<keyword evidence="2" id="KW-0687">Ribonucleoprotein</keyword>
<dbReference type="SUPFAM" id="SSF50104">
    <property type="entry name" value="Translation proteins SH3-like domain"/>
    <property type="match status" value="1"/>
</dbReference>
<reference evidence="4" key="1">
    <citation type="journal article" date="2022" name="Int. J. Syst. Evol. Microbiol.">
        <title>Nanobdella aerobiophila gen. nov., sp. nov., a thermoacidophilic, obligate ectosymbiotic archaeon, and proposal of Nanobdellaceae fam. nov., Nanobdellales ord. nov. and Nanobdellia class. nov.</title>
        <authorList>
            <person name="Kato S."/>
            <person name="Ogasawara A."/>
            <person name="Itoh T."/>
            <person name="Sakai H.D."/>
            <person name="Shimizu M."/>
            <person name="Yuki M."/>
            <person name="Kaneko M."/>
            <person name="Takashina T."/>
            <person name="Ohkuma M."/>
        </authorList>
    </citation>
    <scope>NUCLEOTIDE SEQUENCE [LARGE SCALE GENOMIC DNA]</scope>
    <source>
        <strain evidence="4">MJ1</strain>
    </source>
</reference>
<dbReference type="KEGG" id="naer:MJ1_0685"/>
<evidence type="ECO:0000256" key="1">
    <source>
        <dbReference type="ARBA" id="ARBA00022980"/>
    </source>
</evidence>
<dbReference type="InterPro" id="IPR014722">
    <property type="entry name" value="Rib_uL2_dom2"/>
</dbReference>
<keyword evidence="4" id="KW-1185">Reference proteome</keyword>
<dbReference type="PANTHER" id="PTHR11127:SF2">
    <property type="entry name" value="LARGE RIBOSOMAL SUBUNIT PROTEIN EL14"/>
    <property type="match status" value="1"/>
</dbReference>
<keyword evidence="1 3" id="KW-0689">Ribosomal protein</keyword>
<dbReference type="AlphaFoldDB" id="A0A915WRL9"/>
<organism evidence="3 4">
    <name type="scientific">Nanobdella aerobiophila</name>
    <dbReference type="NCBI Taxonomy" id="2586965"/>
    <lineage>
        <taxon>Archaea</taxon>
        <taxon>Nanobdellota</taxon>
        <taxon>Nanobdellia</taxon>
        <taxon>Nanobdellales</taxon>
        <taxon>Nanobdellaceae</taxon>
        <taxon>Nanobdella</taxon>
    </lineage>
</organism>
<proteinExistence type="predicted"/>
<dbReference type="Proteomes" id="UP001055553">
    <property type="component" value="Chromosome"/>
</dbReference>
<dbReference type="NCBIfam" id="NF003320">
    <property type="entry name" value="PRK04333.1"/>
    <property type="match status" value="1"/>
</dbReference>
<protein>
    <submittedName>
        <fullName evidence="3">50S ribosomal protein L14e</fullName>
    </submittedName>
</protein>
<name>A0A915WRL9_9ARCH</name>
<dbReference type="EMBL" id="AP019769">
    <property type="protein sequence ID" value="BBL45828.1"/>
    <property type="molecule type" value="Genomic_DNA"/>
</dbReference>